<dbReference type="GeneID" id="90039802"/>
<dbReference type="SUPFAM" id="SSF57667">
    <property type="entry name" value="beta-beta-alpha zinc fingers"/>
    <property type="match status" value="1"/>
</dbReference>
<dbReference type="Proteomes" id="UP001498771">
    <property type="component" value="Unassembled WGS sequence"/>
</dbReference>
<reference evidence="7 8" key="1">
    <citation type="submission" date="2024-03" db="EMBL/GenBank/DDBJ databases">
        <title>Genome-scale model development and genomic sequencing of the oleaginous clade Lipomyces.</title>
        <authorList>
            <consortium name="Lawrence Berkeley National Laboratory"/>
            <person name="Czajka J.J."/>
            <person name="Han Y."/>
            <person name="Kim J."/>
            <person name="Mondo S.J."/>
            <person name="Hofstad B.A."/>
            <person name="Robles A."/>
            <person name="Haridas S."/>
            <person name="Riley R."/>
            <person name="LaButti K."/>
            <person name="Pangilinan J."/>
            <person name="Andreopoulos W."/>
            <person name="Lipzen A."/>
            <person name="Yan J."/>
            <person name="Wang M."/>
            <person name="Ng V."/>
            <person name="Grigoriev I.V."/>
            <person name="Spatafora J.W."/>
            <person name="Magnuson J.K."/>
            <person name="Baker S.E."/>
            <person name="Pomraning K.R."/>
        </authorList>
    </citation>
    <scope>NUCLEOTIDE SEQUENCE [LARGE SCALE GENOMIC DNA]</scope>
    <source>
        <strain evidence="7 8">Phaff 52-87</strain>
    </source>
</reference>
<feature type="compositionally biased region" description="Basic and acidic residues" evidence="5">
    <location>
        <begin position="20"/>
        <end position="47"/>
    </location>
</feature>
<dbReference type="InterPro" id="IPR036236">
    <property type="entry name" value="Znf_C2H2_sf"/>
</dbReference>
<comment type="caution">
    <text evidence="7">The sequence shown here is derived from an EMBL/GenBank/DDBJ whole genome shotgun (WGS) entry which is preliminary data.</text>
</comment>
<keyword evidence="3" id="KW-0862">Zinc</keyword>
<dbReference type="InterPro" id="IPR013087">
    <property type="entry name" value="Znf_C2H2_type"/>
</dbReference>
<feature type="domain" description="C2H2-type" evidence="6">
    <location>
        <begin position="94"/>
        <end position="116"/>
    </location>
</feature>
<proteinExistence type="predicted"/>
<dbReference type="SMART" id="SM00451">
    <property type="entry name" value="ZnF_U1"/>
    <property type="match status" value="1"/>
</dbReference>
<dbReference type="Pfam" id="PF12171">
    <property type="entry name" value="zf-C2H2_jaz"/>
    <property type="match status" value="1"/>
</dbReference>
<evidence type="ECO:0000256" key="4">
    <source>
        <dbReference type="ARBA" id="ARBA00023242"/>
    </source>
</evidence>
<evidence type="ECO:0000256" key="1">
    <source>
        <dbReference type="ARBA" id="ARBA00022723"/>
    </source>
</evidence>
<evidence type="ECO:0000256" key="3">
    <source>
        <dbReference type="ARBA" id="ARBA00022833"/>
    </source>
</evidence>
<feature type="compositionally biased region" description="Basic residues" evidence="5">
    <location>
        <begin position="174"/>
        <end position="188"/>
    </location>
</feature>
<dbReference type="PANTHER" id="PTHR45986:SF1">
    <property type="entry name" value="ZINC FINGER MATRIN-TYPE PROTEIN 2"/>
    <property type="match status" value="1"/>
</dbReference>
<organism evidence="7 8">
    <name type="scientific">Myxozyma melibiosi</name>
    <dbReference type="NCBI Taxonomy" id="54550"/>
    <lineage>
        <taxon>Eukaryota</taxon>
        <taxon>Fungi</taxon>
        <taxon>Dikarya</taxon>
        <taxon>Ascomycota</taxon>
        <taxon>Saccharomycotina</taxon>
        <taxon>Lipomycetes</taxon>
        <taxon>Lipomycetales</taxon>
        <taxon>Lipomycetaceae</taxon>
        <taxon>Myxozyma</taxon>
    </lineage>
</organism>
<feature type="region of interest" description="Disordered" evidence="5">
    <location>
        <begin position="167"/>
        <end position="203"/>
    </location>
</feature>
<evidence type="ECO:0000256" key="5">
    <source>
        <dbReference type="SAM" id="MobiDB-lite"/>
    </source>
</evidence>
<keyword evidence="4" id="KW-0539">Nucleus</keyword>
<name>A0ABR1F0J7_9ASCO</name>
<keyword evidence="1" id="KW-0479">Metal-binding</keyword>
<dbReference type="PROSITE" id="PS00028">
    <property type="entry name" value="ZINC_FINGER_C2H2_1"/>
    <property type="match status" value="1"/>
</dbReference>
<dbReference type="InterPro" id="IPR040107">
    <property type="entry name" value="Snu23"/>
</dbReference>
<dbReference type="InterPro" id="IPR003604">
    <property type="entry name" value="Matrin/U1-like-C_Znf_C2H2"/>
</dbReference>
<dbReference type="EMBL" id="JBBJBU010000012">
    <property type="protein sequence ID" value="KAK7203364.1"/>
    <property type="molecule type" value="Genomic_DNA"/>
</dbReference>
<dbReference type="PANTHER" id="PTHR45986">
    <property type="entry name" value="ZINC FINGER MATRIN-TYPE PROTEIN 2"/>
    <property type="match status" value="1"/>
</dbReference>
<dbReference type="RefSeq" id="XP_064766397.1">
    <property type="nucleotide sequence ID" value="XM_064914290.1"/>
</dbReference>
<evidence type="ECO:0000313" key="8">
    <source>
        <dbReference type="Proteomes" id="UP001498771"/>
    </source>
</evidence>
<keyword evidence="2" id="KW-0863">Zinc-finger</keyword>
<accession>A0ABR1F0J7</accession>
<keyword evidence="8" id="KW-1185">Reference proteome</keyword>
<evidence type="ECO:0000259" key="6">
    <source>
        <dbReference type="PROSITE" id="PS00028"/>
    </source>
</evidence>
<protein>
    <recommendedName>
        <fullName evidence="6">C2H2-type domain-containing protein</fullName>
    </recommendedName>
</protein>
<dbReference type="Gene3D" id="3.30.160.60">
    <property type="entry name" value="Classic Zinc Finger"/>
    <property type="match status" value="1"/>
</dbReference>
<gene>
    <name evidence="7" type="ORF">BZA70DRAFT_291394</name>
</gene>
<sequence>MSDQKSFYGANKPAETGRQTWDKDEMLKQARERAERERHARESRFVREPTPPDAQEIEIRRQRLNLDSDLNKVTLVPAGASAVGKRGRGAGYYCEACNLTFKDSLQWVDHLNSKQHLQATGQTDSVKRATVEDVRSRLRWLRQKREEDLQGQQYDIQKRIAERKRIEEEERQRRREKRNAKRKERRARSASAGGDEVDEERLAMEQMMGIKGFGTTKVN</sequence>
<dbReference type="InterPro" id="IPR022755">
    <property type="entry name" value="Znf_C2H2_jaz"/>
</dbReference>
<feature type="region of interest" description="Disordered" evidence="5">
    <location>
        <begin position="1"/>
        <end position="56"/>
    </location>
</feature>
<evidence type="ECO:0000313" key="7">
    <source>
        <dbReference type="EMBL" id="KAK7203364.1"/>
    </source>
</evidence>
<evidence type="ECO:0000256" key="2">
    <source>
        <dbReference type="ARBA" id="ARBA00022771"/>
    </source>
</evidence>